<dbReference type="Pfam" id="PF17125">
    <property type="entry name" value="Methyltr_RsmF_N"/>
    <property type="match status" value="1"/>
</dbReference>
<dbReference type="PRINTS" id="PR02008">
    <property type="entry name" value="RCMTFAMILY"/>
</dbReference>
<dbReference type="Gene3D" id="2.30.130.60">
    <property type="match status" value="1"/>
</dbReference>
<evidence type="ECO:0000256" key="4">
    <source>
        <dbReference type="ARBA" id="ARBA00022691"/>
    </source>
</evidence>
<dbReference type="GO" id="GO:0001510">
    <property type="term" value="P:RNA methylation"/>
    <property type="evidence" value="ECO:0007669"/>
    <property type="project" value="InterPro"/>
</dbReference>
<dbReference type="PROSITE" id="PS51686">
    <property type="entry name" value="SAM_MT_RSMB_NOP"/>
    <property type="match status" value="1"/>
</dbReference>
<gene>
    <name evidence="8" type="ORF">IAB88_04605</name>
</gene>
<dbReference type="InterPro" id="IPR027391">
    <property type="entry name" value="Nol1_Nop2_Fmu_2"/>
</dbReference>
<name>A0A9D9NKA6_9BACT</name>
<accession>A0A9D9NKA6</accession>
<dbReference type="Pfam" id="PF01189">
    <property type="entry name" value="Methyltr_RsmB-F"/>
    <property type="match status" value="1"/>
</dbReference>
<dbReference type="SUPFAM" id="SSF53335">
    <property type="entry name" value="S-adenosyl-L-methionine-dependent methyltransferases"/>
    <property type="match status" value="1"/>
</dbReference>
<dbReference type="Gene3D" id="3.40.50.150">
    <property type="entry name" value="Vaccinia Virus protein VP39"/>
    <property type="match status" value="1"/>
</dbReference>
<feature type="domain" description="SAM-dependent MTase RsmB/NOP-type" evidence="7">
    <location>
        <begin position="1"/>
        <end position="289"/>
    </location>
</feature>
<keyword evidence="3 6" id="KW-0808">Transferase</keyword>
<dbReference type="CDD" id="cd02440">
    <property type="entry name" value="AdoMet_MTases"/>
    <property type="match status" value="1"/>
</dbReference>
<dbReference type="PANTHER" id="PTHR22807">
    <property type="entry name" value="NOP2 YEAST -RELATED NOL1/NOP2/FMU SUN DOMAIN-CONTAINING"/>
    <property type="match status" value="1"/>
</dbReference>
<evidence type="ECO:0000259" key="7">
    <source>
        <dbReference type="PROSITE" id="PS51686"/>
    </source>
</evidence>
<feature type="binding site" evidence="6">
    <location>
        <position position="172"/>
    </location>
    <ligand>
        <name>S-adenosyl-L-methionine</name>
        <dbReference type="ChEBI" id="CHEBI:59789"/>
    </ligand>
</feature>
<feature type="binding site" evidence="6">
    <location>
        <begin position="104"/>
        <end position="110"/>
    </location>
    <ligand>
        <name>S-adenosyl-L-methionine</name>
        <dbReference type="ChEBI" id="CHEBI:59789"/>
    </ligand>
</feature>
<evidence type="ECO:0000313" key="8">
    <source>
        <dbReference type="EMBL" id="MBO8476253.1"/>
    </source>
</evidence>
<evidence type="ECO:0000256" key="3">
    <source>
        <dbReference type="ARBA" id="ARBA00022679"/>
    </source>
</evidence>
<reference evidence="8" key="1">
    <citation type="submission" date="2020-10" db="EMBL/GenBank/DDBJ databases">
        <authorList>
            <person name="Gilroy R."/>
        </authorList>
    </citation>
    <scope>NUCLEOTIDE SEQUENCE</scope>
    <source>
        <strain evidence="8">6919</strain>
    </source>
</reference>
<evidence type="ECO:0000256" key="2">
    <source>
        <dbReference type="ARBA" id="ARBA00022603"/>
    </source>
</evidence>
<sequence length="454" mass="50127">MDNAFIGQITDLLGSSEAHRLFEALGDGPAVSIRVNNAKCRLQPSGDSVPWCGNGFYLDERPAFTFDPLLHAGTYYVQDASSMFITHVLRQITGDEAVTCLDLCAAPGGKTTAALDALTDDSLIVCNEIDSQRAQILRENVVKWGRTNCVVTNDTPRRLGRLRGFFDIIATDMPCSGEGMFRKDEEAVRQWSPSLVAQCAARQREIIADIWDALRPGGYLIYSTCTFNRQENEEIINHIIEEYGAETVEIAVNPGWNISPGIGTAAHCYRFMQHRTRGEGLFIAVLRKPGQYQGCAVKAKKGKILPVPKQCRSFVREDSGIVLTVDGTEVTARPIAIAQKMEAVRQNANTLLCGIPVASIKGKDLIPQHALALSTILNRKEFPEIETDYNTAIAYLRGEAITPDSDAPRGYCLVTYRGYPLGWIKNLGNRANNCYPKEWRIRSASTPETPPEVL</sequence>
<comment type="similarity">
    <text evidence="6">Belongs to the class I-like SAM-binding methyltransferase superfamily. RsmB/NOP family.</text>
</comment>
<dbReference type="InterPro" id="IPR029063">
    <property type="entry name" value="SAM-dependent_MTases_sf"/>
</dbReference>
<feature type="active site" description="Nucleophile" evidence="6">
    <location>
        <position position="225"/>
    </location>
</feature>
<keyword evidence="1" id="KW-0963">Cytoplasm</keyword>
<dbReference type="InterPro" id="IPR023267">
    <property type="entry name" value="RCMT"/>
</dbReference>
<proteinExistence type="inferred from homology"/>
<evidence type="ECO:0000256" key="1">
    <source>
        <dbReference type="ARBA" id="ARBA00022490"/>
    </source>
</evidence>
<protein>
    <submittedName>
        <fullName evidence="8">rRNA cytosine-C5-methyltransferase</fullName>
    </submittedName>
</protein>
<dbReference type="Gene3D" id="3.30.70.1170">
    <property type="entry name" value="Sun protein, domain 3"/>
    <property type="match status" value="1"/>
</dbReference>
<keyword evidence="2 6" id="KW-0489">Methyltransferase</keyword>
<dbReference type="Proteomes" id="UP000823598">
    <property type="component" value="Unassembled WGS sequence"/>
</dbReference>
<evidence type="ECO:0000313" key="9">
    <source>
        <dbReference type="Proteomes" id="UP000823598"/>
    </source>
</evidence>
<dbReference type="PANTHER" id="PTHR22807:SF30">
    <property type="entry name" value="28S RRNA (CYTOSINE(4447)-C(5))-METHYLTRANSFERASE-RELATED"/>
    <property type="match status" value="1"/>
</dbReference>
<dbReference type="GO" id="GO:0008173">
    <property type="term" value="F:RNA methyltransferase activity"/>
    <property type="evidence" value="ECO:0007669"/>
    <property type="project" value="InterPro"/>
</dbReference>
<dbReference type="InterPro" id="IPR049560">
    <property type="entry name" value="MeTrfase_RsmB-F_NOP2_cat"/>
</dbReference>
<evidence type="ECO:0000256" key="5">
    <source>
        <dbReference type="ARBA" id="ARBA00022884"/>
    </source>
</evidence>
<evidence type="ECO:0000256" key="6">
    <source>
        <dbReference type="PROSITE-ProRule" id="PRU01023"/>
    </source>
</evidence>
<dbReference type="InterPro" id="IPR031341">
    <property type="entry name" value="Methyltr_RsmF_N"/>
</dbReference>
<dbReference type="AlphaFoldDB" id="A0A9D9NKA6"/>
<dbReference type="EMBL" id="JADIMC010000053">
    <property type="protein sequence ID" value="MBO8476253.1"/>
    <property type="molecule type" value="Genomic_DNA"/>
</dbReference>
<feature type="binding site" evidence="6">
    <location>
        <position position="128"/>
    </location>
    <ligand>
        <name>S-adenosyl-L-methionine</name>
        <dbReference type="ChEBI" id="CHEBI:59789"/>
    </ligand>
</feature>
<comment type="caution">
    <text evidence="6">Lacks conserved residue(s) required for the propagation of feature annotation.</text>
</comment>
<dbReference type="InterPro" id="IPR001678">
    <property type="entry name" value="MeTrfase_RsmB-F_NOP2_dom"/>
</dbReference>
<comment type="caution">
    <text evidence="8">The sequence shown here is derived from an EMBL/GenBank/DDBJ whole genome shotgun (WGS) entry which is preliminary data.</text>
</comment>
<dbReference type="Pfam" id="PF13636">
    <property type="entry name" value="Methyltranf_PUA"/>
    <property type="match status" value="1"/>
</dbReference>
<reference evidence="8" key="2">
    <citation type="journal article" date="2021" name="PeerJ">
        <title>Extensive microbial diversity within the chicken gut microbiome revealed by metagenomics and culture.</title>
        <authorList>
            <person name="Gilroy R."/>
            <person name="Ravi A."/>
            <person name="Getino M."/>
            <person name="Pursley I."/>
            <person name="Horton D.L."/>
            <person name="Alikhan N.F."/>
            <person name="Baker D."/>
            <person name="Gharbi K."/>
            <person name="Hall N."/>
            <person name="Watson M."/>
            <person name="Adriaenssens E.M."/>
            <person name="Foster-Nyarko E."/>
            <person name="Jarju S."/>
            <person name="Secka A."/>
            <person name="Antonio M."/>
            <person name="Oren A."/>
            <person name="Chaudhuri R.R."/>
            <person name="La Ragione R."/>
            <person name="Hildebrand F."/>
            <person name="Pallen M.J."/>
        </authorList>
    </citation>
    <scope>NUCLEOTIDE SEQUENCE</scope>
    <source>
        <strain evidence="8">6919</strain>
    </source>
</reference>
<organism evidence="8 9">
    <name type="scientific">Candidatus Limisoma faecipullorum</name>
    <dbReference type="NCBI Taxonomy" id="2840854"/>
    <lineage>
        <taxon>Bacteria</taxon>
        <taxon>Pseudomonadati</taxon>
        <taxon>Bacteroidota</taxon>
        <taxon>Bacteroidia</taxon>
        <taxon>Bacteroidales</taxon>
        <taxon>Candidatus Limisoma</taxon>
    </lineage>
</organism>
<keyword evidence="5 6" id="KW-0694">RNA-binding</keyword>
<keyword evidence="4 6" id="KW-0949">S-adenosyl-L-methionine</keyword>
<dbReference type="GO" id="GO:0003723">
    <property type="term" value="F:RNA binding"/>
    <property type="evidence" value="ECO:0007669"/>
    <property type="project" value="UniProtKB-UniRule"/>
</dbReference>